<dbReference type="Gene3D" id="2.40.30.170">
    <property type="match status" value="1"/>
</dbReference>
<organism evidence="4 5">
    <name type="scientific">Maricaulis virginensis</name>
    <dbReference type="NCBI Taxonomy" id="144022"/>
    <lineage>
        <taxon>Bacteria</taxon>
        <taxon>Pseudomonadati</taxon>
        <taxon>Pseudomonadota</taxon>
        <taxon>Alphaproteobacteria</taxon>
        <taxon>Maricaulales</taxon>
        <taxon>Maricaulaceae</taxon>
        <taxon>Maricaulis</taxon>
    </lineage>
</organism>
<name>A0A9W6ILH5_9PROT</name>
<dbReference type="Gene3D" id="2.40.50.100">
    <property type="match status" value="1"/>
</dbReference>
<feature type="coiled-coil region" evidence="3">
    <location>
        <begin position="96"/>
        <end position="222"/>
    </location>
</feature>
<evidence type="ECO:0000256" key="2">
    <source>
        <dbReference type="ARBA" id="ARBA00023054"/>
    </source>
</evidence>
<evidence type="ECO:0000313" key="5">
    <source>
        <dbReference type="Proteomes" id="UP001143486"/>
    </source>
</evidence>
<accession>A0A9W6ILH5</accession>
<dbReference type="Gene3D" id="2.40.420.20">
    <property type="match status" value="1"/>
</dbReference>
<dbReference type="AlphaFoldDB" id="A0A9W6ILH5"/>
<evidence type="ECO:0000313" key="4">
    <source>
        <dbReference type="EMBL" id="GLK52502.1"/>
    </source>
</evidence>
<evidence type="ECO:0000256" key="3">
    <source>
        <dbReference type="SAM" id="Coils"/>
    </source>
</evidence>
<dbReference type="GO" id="GO:0030313">
    <property type="term" value="C:cell envelope"/>
    <property type="evidence" value="ECO:0007669"/>
    <property type="project" value="UniProtKB-SubCell"/>
</dbReference>
<dbReference type="InterPro" id="IPR050465">
    <property type="entry name" value="UPF0194_transport"/>
</dbReference>
<comment type="caution">
    <text evidence="4">The sequence shown here is derived from an EMBL/GenBank/DDBJ whole genome shotgun (WGS) entry which is preliminary data.</text>
</comment>
<dbReference type="Proteomes" id="UP001143486">
    <property type="component" value="Unassembled WGS sequence"/>
</dbReference>
<evidence type="ECO:0000256" key="1">
    <source>
        <dbReference type="ARBA" id="ARBA00004196"/>
    </source>
</evidence>
<evidence type="ECO:0008006" key="6">
    <source>
        <dbReference type="Google" id="ProtNLM"/>
    </source>
</evidence>
<keyword evidence="2 3" id="KW-0175">Coiled coil</keyword>
<keyword evidence="5" id="KW-1185">Reference proteome</keyword>
<gene>
    <name evidence="4" type="ORF">GCM10017621_20100</name>
</gene>
<comment type="subcellular location">
    <subcellularLocation>
        <location evidence="1">Cell envelope</location>
    </subcellularLocation>
</comment>
<proteinExistence type="predicted"/>
<dbReference type="SUPFAM" id="SSF111369">
    <property type="entry name" value="HlyD-like secretion proteins"/>
    <property type="match status" value="1"/>
</dbReference>
<protein>
    <recommendedName>
        <fullName evidence="6">HlyD family efflux transporter periplasmic adaptor subunit</fullName>
    </recommendedName>
</protein>
<dbReference type="PANTHER" id="PTHR32347">
    <property type="entry name" value="EFFLUX SYSTEM COMPONENT YKNX-RELATED"/>
    <property type="match status" value="1"/>
</dbReference>
<sequence>MAHHARTLIAAAALLMLSPGCGPGAGAPVTGATQSLVLEPRPVEIVLGFTGRISPGDRADLLAPYEGVIETLHVHVGDRVAAGDPLVTLNPADLQRERAQAEAALLRAEADAAELEDWENGPEMSRARRDVAGARADLSDLERRLEETAALLERGLVPRGEYDGLVQQRRDLGMQLDQALEQLDATRERGTGNQRRIALLERDLARERLERIEAELANSTLRAPVAGLVVRPPDADGELGEPLRAGSRVSRGRPLLIIARPDALDVSFRLDEGDVTALRPGAPVRVAGPGFPGVELTGTLTAVAGQAEVSAAGQLAEFTATARLDPLPDSAAESVRIGMTADIDVVVFADDAALLVPAQAVEGTPGDAWVHVRDAPGAPPRRVQVEIRATGPAGVVLGEGVAPGDTIVWQN</sequence>
<reference evidence="4" key="1">
    <citation type="journal article" date="2014" name="Int. J. Syst. Evol. Microbiol.">
        <title>Complete genome sequence of Corynebacterium casei LMG S-19264T (=DSM 44701T), isolated from a smear-ripened cheese.</title>
        <authorList>
            <consortium name="US DOE Joint Genome Institute (JGI-PGF)"/>
            <person name="Walter F."/>
            <person name="Albersmeier A."/>
            <person name="Kalinowski J."/>
            <person name="Ruckert C."/>
        </authorList>
    </citation>
    <scope>NUCLEOTIDE SEQUENCE</scope>
    <source>
        <strain evidence="4">VKM B-1513</strain>
    </source>
</reference>
<dbReference type="Gene3D" id="1.10.287.470">
    <property type="entry name" value="Helix hairpin bin"/>
    <property type="match status" value="1"/>
</dbReference>
<dbReference type="PANTHER" id="PTHR32347:SF23">
    <property type="entry name" value="BLL5650 PROTEIN"/>
    <property type="match status" value="1"/>
</dbReference>
<reference evidence="4" key="2">
    <citation type="submission" date="2023-01" db="EMBL/GenBank/DDBJ databases">
        <authorList>
            <person name="Sun Q."/>
            <person name="Evtushenko L."/>
        </authorList>
    </citation>
    <scope>NUCLEOTIDE SEQUENCE</scope>
    <source>
        <strain evidence="4">VKM B-1513</strain>
    </source>
</reference>
<dbReference type="EMBL" id="BSFE01000005">
    <property type="protein sequence ID" value="GLK52502.1"/>
    <property type="molecule type" value="Genomic_DNA"/>
</dbReference>